<reference evidence="3" key="1">
    <citation type="submission" date="2016-10" db="EMBL/GenBank/DDBJ databases">
        <authorList>
            <person name="Varghese N."/>
            <person name="Submissions S."/>
        </authorList>
    </citation>
    <scope>NUCLEOTIDE SEQUENCE [LARGE SCALE GENOMIC DNA]</scope>
    <source>
        <strain evidence="3">DSM 26893</strain>
    </source>
</reference>
<proteinExistence type="predicted"/>
<dbReference type="Gene3D" id="3.90.1200.10">
    <property type="match status" value="1"/>
</dbReference>
<feature type="domain" description="Aminoglycoside phosphotransferase" evidence="1">
    <location>
        <begin position="29"/>
        <end position="265"/>
    </location>
</feature>
<keyword evidence="2" id="KW-0418">Kinase</keyword>
<protein>
    <submittedName>
        <fullName evidence="2">Predicted kinase, aminoglycoside phosphotransferase (APT) family</fullName>
    </submittedName>
</protein>
<dbReference type="RefSeq" id="WP_091846149.1">
    <property type="nucleotide sequence ID" value="NZ_FOCM01000007.1"/>
</dbReference>
<evidence type="ECO:0000313" key="2">
    <source>
        <dbReference type="EMBL" id="SEN85648.1"/>
    </source>
</evidence>
<dbReference type="Gene3D" id="3.30.200.20">
    <property type="entry name" value="Phosphorylase Kinase, domain 1"/>
    <property type="match status" value="1"/>
</dbReference>
<dbReference type="PANTHER" id="PTHR47829:SF3">
    <property type="entry name" value="AMINOGLYCOSIDE PHOSPHOTRANSFERASE DOMAIN-CONTAINING PROTEIN"/>
    <property type="match status" value="1"/>
</dbReference>
<organism evidence="2 3">
    <name type="scientific">Palleronia pelagia</name>
    <dbReference type="NCBI Taxonomy" id="387096"/>
    <lineage>
        <taxon>Bacteria</taxon>
        <taxon>Pseudomonadati</taxon>
        <taxon>Pseudomonadota</taxon>
        <taxon>Alphaproteobacteria</taxon>
        <taxon>Rhodobacterales</taxon>
        <taxon>Roseobacteraceae</taxon>
        <taxon>Palleronia</taxon>
    </lineage>
</organism>
<dbReference type="OrthoDB" id="3806873at2"/>
<dbReference type="InterPro" id="IPR011009">
    <property type="entry name" value="Kinase-like_dom_sf"/>
</dbReference>
<name>A0A1H8JZP4_9RHOB</name>
<dbReference type="InterPro" id="IPR041726">
    <property type="entry name" value="ACAD10_11_N"/>
</dbReference>
<accession>A0A1H8JZP4</accession>
<sequence length="346" mass="38004">MIKGLDITQADLDAWLSDHVPGFAGLRRVEKFGDGQSNPTFRLDAESGTYVLRAKPPGKLLKSAHAVDREYRVMAALGGTDVPVPAMLALAPDDTSPIGRAFFVMEYLDGRIFWDPSLPELDRDARAAIYDGMNKTLAALHDVDVAAAGLSDFGKPGDYFARQVDRWSRQYRDSVDQPTDDMAHLMAWLERNRPADDGTVALVHGDYRMDNMMFAPQSADVIALLDWELSTLGHPLADLAYQCMQWRLPHDAGMRGLGGLDRAALGLPSEAEYVAAYCDRRGIGPIDNWPFYLAFSFFRLAAILQGVVARAEAGNASNPEKARAYGRAIPLLARMAVDLTKDEDAA</sequence>
<dbReference type="Pfam" id="PF01636">
    <property type="entry name" value="APH"/>
    <property type="match status" value="1"/>
</dbReference>
<keyword evidence="2" id="KW-0808">Transferase</keyword>
<evidence type="ECO:0000259" key="1">
    <source>
        <dbReference type="Pfam" id="PF01636"/>
    </source>
</evidence>
<keyword evidence="3" id="KW-1185">Reference proteome</keyword>
<dbReference type="EMBL" id="FOCM01000007">
    <property type="protein sequence ID" value="SEN85648.1"/>
    <property type="molecule type" value="Genomic_DNA"/>
</dbReference>
<dbReference type="Proteomes" id="UP000199372">
    <property type="component" value="Unassembled WGS sequence"/>
</dbReference>
<dbReference type="InterPro" id="IPR002575">
    <property type="entry name" value="Aminoglycoside_PTrfase"/>
</dbReference>
<dbReference type="GO" id="GO:0016301">
    <property type="term" value="F:kinase activity"/>
    <property type="evidence" value="ECO:0007669"/>
    <property type="project" value="UniProtKB-KW"/>
</dbReference>
<gene>
    <name evidence="2" type="ORF">SAMN04488011_10712</name>
</gene>
<dbReference type="InterPro" id="IPR052898">
    <property type="entry name" value="ACAD10-like"/>
</dbReference>
<evidence type="ECO:0000313" key="3">
    <source>
        <dbReference type="Proteomes" id="UP000199372"/>
    </source>
</evidence>
<dbReference type="SUPFAM" id="SSF56112">
    <property type="entry name" value="Protein kinase-like (PK-like)"/>
    <property type="match status" value="1"/>
</dbReference>
<dbReference type="AlphaFoldDB" id="A0A1H8JZP4"/>
<dbReference type="PANTHER" id="PTHR47829">
    <property type="entry name" value="HYDROLASE, PUTATIVE (AFU_ORTHOLOGUE AFUA_1G12880)-RELATED"/>
    <property type="match status" value="1"/>
</dbReference>
<dbReference type="CDD" id="cd05154">
    <property type="entry name" value="ACAD10_11_N-like"/>
    <property type="match status" value="1"/>
</dbReference>